<dbReference type="SUPFAM" id="SSF102405">
    <property type="entry name" value="MCP/YpsA-like"/>
    <property type="match status" value="1"/>
</dbReference>
<dbReference type="PANTHER" id="PTHR43393">
    <property type="entry name" value="CYTOKININ RIBOSIDE 5'-MONOPHOSPHATE PHOSPHORIBOHYDROLASE"/>
    <property type="match status" value="1"/>
</dbReference>
<dbReference type="GO" id="GO:0005829">
    <property type="term" value="C:cytosol"/>
    <property type="evidence" value="ECO:0007669"/>
    <property type="project" value="TreeGrafter"/>
</dbReference>
<keyword evidence="6" id="KW-1185">Reference proteome</keyword>
<sequence length="327" mass="36053">MNDKRRDKGRACVVPPPVDPAKRKSPLPSQSIKSQFDDPDAAARVAALVASDSYREADKDSTFLQDDLVRGARLGLDYMKPDLLMRQAGVQNTLVVFGGTRIVEPAEAQRRVAELNQLLENNPDDVEIAARLKVAKRILKISHYYTIAREFGAIVGRAGDGPADCRLTVMTGGGPGIMEAANRGAFDVGAKSIGLNITLPHEQFPNPYVSPGLCFSVRYFGIRKLHFLMRARALVFFPGGFGTLDELFDVLTLAQTRKIIPVPIVLVGESFWRRILDSEALAANGVIDPEDLDLFWYAESAQGIWDGINEWYQRSGSSLFCEKLQAN</sequence>
<dbReference type="PANTHER" id="PTHR43393:SF3">
    <property type="entry name" value="LYSINE DECARBOXYLASE-LIKE PROTEIN"/>
    <property type="match status" value="1"/>
</dbReference>
<evidence type="ECO:0000256" key="1">
    <source>
        <dbReference type="ARBA" id="ARBA00000274"/>
    </source>
</evidence>
<dbReference type="Pfam" id="PF03641">
    <property type="entry name" value="Lysine_decarbox"/>
    <property type="match status" value="1"/>
</dbReference>
<dbReference type="KEGG" id="woc:BA177_03515"/>
<dbReference type="AlphaFoldDB" id="A0A193LD84"/>
<evidence type="ECO:0000313" key="5">
    <source>
        <dbReference type="EMBL" id="ANO50401.1"/>
    </source>
</evidence>
<dbReference type="EC" id="3.2.2.4" evidence="2"/>
<name>A0A193LD84_9GAMM</name>
<proteinExistence type="predicted"/>
<dbReference type="RefSeq" id="WP_068612898.1">
    <property type="nucleotide sequence ID" value="NZ_CP016268.1"/>
</dbReference>
<comment type="catalytic activity">
    <reaction evidence="1">
        <text>AMP + H2O = D-ribose 5-phosphate + adenine</text>
        <dbReference type="Rhea" id="RHEA:20129"/>
        <dbReference type="ChEBI" id="CHEBI:15377"/>
        <dbReference type="ChEBI" id="CHEBI:16708"/>
        <dbReference type="ChEBI" id="CHEBI:78346"/>
        <dbReference type="ChEBI" id="CHEBI:456215"/>
        <dbReference type="EC" id="3.2.2.4"/>
    </reaction>
</comment>
<dbReference type="STRING" id="1548547.BA177_03515"/>
<organism evidence="5 6">
    <name type="scientific">Woeseia oceani</name>
    <dbReference type="NCBI Taxonomy" id="1548547"/>
    <lineage>
        <taxon>Bacteria</taxon>
        <taxon>Pseudomonadati</taxon>
        <taxon>Pseudomonadota</taxon>
        <taxon>Gammaproteobacteria</taxon>
        <taxon>Woeseiales</taxon>
        <taxon>Woeseiaceae</taxon>
        <taxon>Woeseia</taxon>
    </lineage>
</organism>
<dbReference type="Gene3D" id="3.40.50.450">
    <property type="match status" value="1"/>
</dbReference>
<dbReference type="InterPro" id="IPR052341">
    <property type="entry name" value="LOG_family_nucleotidases"/>
</dbReference>
<dbReference type="InterPro" id="IPR031100">
    <property type="entry name" value="LOG_fam"/>
</dbReference>
<evidence type="ECO:0000313" key="6">
    <source>
        <dbReference type="Proteomes" id="UP000092695"/>
    </source>
</evidence>
<evidence type="ECO:0000256" key="2">
    <source>
        <dbReference type="ARBA" id="ARBA00011985"/>
    </source>
</evidence>
<dbReference type="GO" id="GO:0008714">
    <property type="term" value="F:AMP nucleosidase activity"/>
    <property type="evidence" value="ECO:0007669"/>
    <property type="project" value="UniProtKB-EC"/>
</dbReference>
<gene>
    <name evidence="5" type="ORF">BA177_03515</name>
</gene>
<reference evidence="5 6" key="1">
    <citation type="submission" date="2016-06" db="EMBL/GenBank/DDBJ databases">
        <title>Complete genome sequence of a deep-branching marine Gamma Proteobacterium Woeseia oceani type strain XK5.</title>
        <authorList>
            <person name="Mu D."/>
            <person name="Du Z."/>
        </authorList>
    </citation>
    <scope>NUCLEOTIDE SEQUENCE [LARGE SCALE GENOMIC DNA]</scope>
    <source>
        <strain evidence="5 6">XK5</strain>
    </source>
</reference>
<feature type="region of interest" description="Disordered" evidence="4">
    <location>
        <begin position="1"/>
        <end position="38"/>
    </location>
</feature>
<evidence type="ECO:0000256" key="3">
    <source>
        <dbReference type="ARBA" id="ARBA00031983"/>
    </source>
</evidence>
<accession>A0A193LD84</accession>
<protein>
    <recommendedName>
        <fullName evidence="3">AMP nucleosidase</fullName>
        <ecNumber evidence="2">3.2.2.4</ecNumber>
    </recommendedName>
    <alternativeName>
        <fullName evidence="3">AMP nucleosidase</fullName>
    </alternativeName>
</protein>
<dbReference type="EMBL" id="CP016268">
    <property type="protein sequence ID" value="ANO50401.1"/>
    <property type="molecule type" value="Genomic_DNA"/>
</dbReference>
<dbReference type="Proteomes" id="UP000092695">
    <property type="component" value="Chromosome"/>
</dbReference>
<dbReference type="OrthoDB" id="9801098at2"/>
<feature type="compositionally biased region" description="Basic and acidic residues" evidence="4">
    <location>
        <begin position="1"/>
        <end position="10"/>
    </location>
</feature>
<evidence type="ECO:0000256" key="4">
    <source>
        <dbReference type="SAM" id="MobiDB-lite"/>
    </source>
</evidence>